<feature type="transmembrane region" description="Helical" evidence="1">
    <location>
        <begin position="152"/>
        <end position="172"/>
    </location>
</feature>
<keyword evidence="3" id="KW-1185">Reference proteome</keyword>
<protein>
    <recommendedName>
        <fullName evidence="4">Abi-like protein</fullName>
    </recommendedName>
</protein>
<proteinExistence type="predicted"/>
<keyword evidence="1" id="KW-0812">Transmembrane</keyword>
<comment type="caution">
    <text evidence="2">The sequence shown here is derived from an EMBL/GenBank/DDBJ whole genome shotgun (WGS) entry which is preliminary data.</text>
</comment>
<dbReference type="Pfam" id="PF07751">
    <property type="entry name" value="Abi_2"/>
    <property type="match status" value="1"/>
</dbReference>
<dbReference type="PATRIC" id="fig|883165.3.peg.1626"/>
<gene>
    <name evidence="2" type="ORF">HMPREF9309_01607</name>
</gene>
<dbReference type="HOGENOM" id="CLU_064892_1_0_7"/>
<evidence type="ECO:0000256" key="1">
    <source>
        <dbReference type="SAM" id="Phobius"/>
    </source>
</evidence>
<dbReference type="InterPro" id="IPR011664">
    <property type="entry name" value="Abi_system_AbiD/AbiF-like"/>
</dbReference>
<evidence type="ECO:0000313" key="2">
    <source>
        <dbReference type="EMBL" id="EPH07386.1"/>
    </source>
</evidence>
<reference evidence="2 3" key="1">
    <citation type="submission" date="2013-06" db="EMBL/GenBank/DDBJ databases">
        <title>The Genome Sequence of Campylobacter ureolyticus ACS-301-V-SCH3B.</title>
        <authorList>
            <consortium name="The Broad Institute Genomics Platform"/>
            <person name="Earl A."/>
            <person name="Ward D."/>
            <person name="Feldgarden M."/>
            <person name="Gevers D."/>
            <person name="Saerens B."/>
            <person name="Vaneechoutte M."/>
            <person name="Walker B."/>
            <person name="Young S."/>
            <person name="Zeng Q."/>
            <person name="Gargeya S."/>
            <person name="Fitzgerald M."/>
            <person name="Haas B."/>
            <person name="Abouelleil A."/>
            <person name="Allen A.W."/>
            <person name="Alvarado L."/>
            <person name="Arachchi H.M."/>
            <person name="Berlin A.M."/>
            <person name="Chapman S.B."/>
            <person name="Gainer-Dewar J."/>
            <person name="Goldberg J."/>
            <person name="Griggs A."/>
            <person name="Gujja S."/>
            <person name="Hansen M."/>
            <person name="Howarth C."/>
            <person name="Imamovic A."/>
            <person name="Ireland A."/>
            <person name="Larimer J."/>
            <person name="McCowan C."/>
            <person name="Murphy C."/>
            <person name="Pearson M."/>
            <person name="Poon T.W."/>
            <person name="Priest M."/>
            <person name="Roberts A."/>
            <person name="Saif S."/>
            <person name="Shea T."/>
            <person name="Sisk P."/>
            <person name="Sykes S."/>
            <person name="Wortman J."/>
            <person name="Nusbaum C."/>
            <person name="Birren B."/>
        </authorList>
    </citation>
    <scope>NUCLEOTIDE SEQUENCE [LARGE SCALE GENOMIC DNA]</scope>
    <source>
        <strain evidence="2 3">ACS-301-V-Sch3b</strain>
    </source>
</reference>
<dbReference type="EMBL" id="AGYD01000016">
    <property type="protein sequence ID" value="EPH07386.1"/>
    <property type="molecule type" value="Genomic_DNA"/>
</dbReference>
<organism evidence="2 3">
    <name type="scientific">Campylobacter ureolyticus ACS-301-V-Sch3b</name>
    <dbReference type="NCBI Taxonomy" id="883165"/>
    <lineage>
        <taxon>Bacteria</taxon>
        <taxon>Pseudomonadati</taxon>
        <taxon>Campylobacterota</taxon>
        <taxon>Epsilonproteobacteria</taxon>
        <taxon>Campylobacterales</taxon>
        <taxon>Campylobacteraceae</taxon>
        <taxon>Campylobacter</taxon>
    </lineage>
</organism>
<evidence type="ECO:0008006" key="4">
    <source>
        <dbReference type="Google" id="ProtNLM"/>
    </source>
</evidence>
<evidence type="ECO:0000313" key="3">
    <source>
        <dbReference type="Proteomes" id="UP000014539"/>
    </source>
</evidence>
<dbReference type="RefSeq" id="WP_016647459.1">
    <property type="nucleotide sequence ID" value="NZ_KE340329.1"/>
</dbReference>
<name>S3XB91_9BACT</name>
<sequence>MKNKLSIDEQIEHMKENGITFKIFEEDEAKNFLIHSNYFFKVKSFSKNFKKVNGQYQNLEFAYLKELALMDTLLRDIILELSLIIEHVLKVQFIRHVTNNKKEDGYQIVSKYLSSNQRNKPFIFKIYNQSRTKVDFYTRGLMDKYYKYNFPVWAFIEILTFSELINFLKFYYENYKIKKFKKLNSLLYNVKKLRNVSAHNNCFLNNLEINEEFNQTKRLKTKVEKLGFKNIYDNDTIEYFLKSPVIHDYASVLVVFDVLCIGEMKNKIKEEKTEYSVNRFSKHLDYFSNHSELYQKLKFIDDLTKKILKLK</sequence>
<keyword evidence="1" id="KW-1133">Transmembrane helix</keyword>
<accession>S3XB91</accession>
<keyword evidence="1" id="KW-0472">Membrane</keyword>
<dbReference type="AlphaFoldDB" id="S3XB91"/>
<dbReference type="Proteomes" id="UP000014539">
    <property type="component" value="Unassembled WGS sequence"/>
</dbReference>